<evidence type="ECO:0000313" key="2">
    <source>
        <dbReference type="EMBL" id="OGM20347.1"/>
    </source>
</evidence>
<dbReference type="CDD" id="cd14256">
    <property type="entry name" value="Dockerin_I"/>
    <property type="match status" value="1"/>
</dbReference>
<dbReference type="InterPro" id="IPR002105">
    <property type="entry name" value="Dockerin_1_rpt"/>
</dbReference>
<dbReference type="PROSITE" id="PS00018">
    <property type="entry name" value="EF_HAND_1"/>
    <property type="match status" value="1"/>
</dbReference>
<dbReference type="PANTHER" id="PTHR19328">
    <property type="entry name" value="HEDGEHOG-INTERACTING PROTEIN"/>
    <property type="match status" value="1"/>
</dbReference>
<dbReference type="Proteomes" id="UP000176741">
    <property type="component" value="Unassembled WGS sequence"/>
</dbReference>
<feature type="domain" description="Glucose/Sorbosone dehydrogenase" evidence="1">
    <location>
        <begin position="8"/>
        <end position="266"/>
    </location>
</feature>
<dbReference type="EMBL" id="MGGD01000036">
    <property type="protein sequence ID" value="OGM20347.1"/>
    <property type="molecule type" value="Genomic_DNA"/>
</dbReference>
<dbReference type="SUPFAM" id="SSF63446">
    <property type="entry name" value="Type I dockerin domain"/>
    <property type="match status" value="1"/>
</dbReference>
<dbReference type="InterPro" id="IPR011041">
    <property type="entry name" value="Quinoprot_gluc/sorb_DH_b-prop"/>
</dbReference>
<comment type="caution">
    <text evidence="2">The sequence shown here is derived from an EMBL/GenBank/DDBJ whole genome shotgun (WGS) entry which is preliminary data.</text>
</comment>
<dbReference type="PANTHER" id="PTHR19328:SF75">
    <property type="entry name" value="ALDOSE SUGAR DEHYDROGENASE YLII"/>
    <property type="match status" value="1"/>
</dbReference>
<sequence length="332" mass="36597">YTDVNGDSVIARVKVSQNIDIADPTSEERILFVDQSYSNHNGGLITFGPDGFLYIALGDGGSAGDSENRAQNINDLLGKILRIDVESGGEPYSIPSDNPFVGVNGRDEIWAVGFRNPWKFSFDKLTGDLFIADVGENKREEVNFSPFGTSKGVNYGWRCYEGTIDHNLSGCLARENYIFPIYDYPHGVDNVCSVTGGFVYRGSKYPSLDSIYIYGDFCSGQIWGLRTINGIWENKLLLDSGALISSFGQDLSGNLYVIDHASGDILEIQSGTVANVPGDANGDGKVDLIDYVAFYNNYGRTTQNGAQDADFNFDTKVDLIDYVVWWANYGRW</sequence>
<dbReference type="InterPro" id="IPR012938">
    <property type="entry name" value="Glc/Sorbosone_DH"/>
</dbReference>
<dbReference type="InterPro" id="IPR011042">
    <property type="entry name" value="6-blade_b-propeller_TolB-like"/>
</dbReference>
<protein>
    <recommendedName>
        <fullName evidence="1">Glucose/Sorbosone dehydrogenase domain-containing protein</fullName>
    </recommendedName>
</protein>
<evidence type="ECO:0000259" key="1">
    <source>
        <dbReference type="Pfam" id="PF07995"/>
    </source>
</evidence>
<dbReference type="Pfam" id="PF07995">
    <property type="entry name" value="GSDH"/>
    <property type="match status" value="1"/>
</dbReference>
<feature type="non-terminal residue" evidence="2">
    <location>
        <position position="1"/>
    </location>
</feature>
<dbReference type="Gene3D" id="2.120.10.30">
    <property type="entry name" value="TolB, C-terminal domain"/>
    <property type="match status" value="1"/>
</dbReference>
<dbReference type="GO" id="GO:0004553">
    <property type="term" value="F:hydrolase activity, hydrolyzing O-glycosyl compounds"/>
    <property type="evidence" value="ECO:0007669"/>
    <property type="project" value="InterPro"/>
</dbReference>
<dbReference type="SUPFAM" id="SSF50952">
    <property type="entry name" value="Soluble quinoprotein glucose dehydrogenase"/>
    <property type="match status" value="1"/>
</dbReference>
<evidence type="ECO:0000313" key="3">
    <source>
        <dbReference type="Proteomes" id="UP000176741"/>
    </source>
</evidence>
<reference evidence="2 3" key="1">
    <citation type="journal article" date="2016" name="Nat. Commun.">
        <title>Thousands of microbial genomes shed light on interconnected biogeochemical processes in an aquifer system.</title>
        <authorList>
            <person name="Anantharaman K."/>
            <person name="Brown C.T."/>
            <person name="Hug L.A."/>
            <person name="Sharon I."/>
            <person name="Castelle C.J."/>
            <person name="Probst A.J."/>
            <person name="Thomas B.C."/>
            <person name="Singh A."/>
            <person name="Wilkins M.J."/>
            <person name="Karaoz U."/>
            <person name="Brodie E.L."/>
            <person name="Williams K.H."/>
            <person name="Hubbard S.S."/>
            <person name="Banfield J.F."/>
        </authorList>
    </citation>
    <scope>NUCLEOTIDE SEQUENCE [LARGE SCALE GENOMIC DNA]</scope>
</reference>
<dbReference type="InterPro" id="IPR018247">
    <property type="entry name" value="EF_Hand_1_Ca_BS"/>
</dbReference>
<name>A0A1F7XZ65_9BACT</name>
<gene>
    <name evidence="2" type="ORF">A2771_01965</name>
</gene>
<dbReference type="Pfam" id="PF00404">
    <property type="entry name" value="Dockerin_1"/>
    <property type="match status" value="1"/>
</dbReference>
<organism evidence="2 3">
    <name type="scientific">Candidatus Woesebacteria bacterium RIFCSPHIGHO2_01_FULL_38_26b</name>
    <dbReference type="NCBI Taxonomy" id="1802491"/>
    <lineage>
        <taxon>Bacteria</taxon>
        <taxon>Candidatus Woeseibacteriota</taxon>
    </lineage>
</organism>
<proteinExistence type="predicted"/>
<dbReference type="InterPro" id="IPR036439">
    <property type="entry name" value="Dockerin_dom_sf"/>
</dbReference>
<accession>A0A1F7XZ65</accession>
<dbReference type="GO" id="GO:0000272">
    <property type="term" value="P:polysaccharide catabolic process"/>
    <property type="evidence" value="ECO:0007669"/>
    <property type="project" value="InterPro"/>
</dbReference>
<dbReference type="Gene3D" id="1.10.1330.10">
    <property type="entry name" value="Dockerin domain"/>
    <property type="match status" value="1"/>
</dbReference>
<dbReference type="AlphaFoldDB" id="A0A1F7XZ65"/>